<dbReference type="Gene3D" id="3.40.50.300">
    <property type="entry name" value="P-loop containing nucleotide triphosphate hydrolases"/>
    <property type="match status" value="1"/>
</dbReference>
<evidence type="ECO:0000256" key="2">
    <source>
        <dbReference type="ARBA" id="ARBA00022801"/>
    </source>
</evidence>
<keyword evidence="2" id="KW-0378">Hydrolase</keyword>
<evidence type="ECO:0000256" key="1">
    <source>
        <dbReference type="ARBA" id="ARBA00022723"/>
    </source>
</evidence>
<dbReference type="STRING" id="303698.A0A1V6U2W7"/>
<dbReference type="Proteomes" id="UP000191285">
    <property type="component" value="Unassembled WGS sequence"/>
</dbReference>
<dbReference type="Pfam" id="PF13419">
    <property type="entry name" value="HAD_2"/>
    <property type="match status" value="1"/>
</dbReference>
<dbReference type="GO" id="GO:0016791">
    <property type="term" value="F:phosphatase activity"/>
    <property type="evidence" value="ECO:0007669"/>
    <property type="project" value="TreeGrafter"/>
</dbReference>
<comment type="caution">
    <text evidence="4">The sequence shown here is derived from an EMBL/GenBank/DDBJ whole genome shotgun (WGS) entry which is preliminary data.</text>
</comment>
<reference evidence="5" key="1">
    <citation type="journal article" date="2017" name="Nat. Microbiol.">
        <title>Global analysis of biosynthetic gene clusters reveals vast potential of secondary metabolite production in Penicillium species.</title>
        <authorList>
            <person name="Nielsen J.C."/>
            <person name="Grijseels S."/>
            <person name="Prigent S."/>
            <person name="Ji B."/>
            <person name="Dainat J."/>
            <person name="Nielsen K.F."/>
            <person name="Frisvad J.C."/>
            <person name="Workman M."/>
            <person name="Nielsen J."/>
        </authorList>
    </citation>
    <scope>NUCLEOTIDE SEQUENCE [LARGE SCALE GENOMIC DNA]</scope>
    <source>
        <strain evidence="5">IBT 24891</strain>
    </source>
</reference>
<dbReference type="InterPro" id="IPR036412">
    <property type="entry name" value="HAD-like_sf"/>
</dbReference>
<organism evidence="4 5">
    <name type="scientific">Penicillium steckii</name>
    <dbReference type="NCBI Taxonomy" id="303698"/>
    <lineage>
        <taxon>Eukaryota</taxon>
        <taxon>Fungi</taxon>
        <taxon>Dikarya</taxon>
        <taxon>Ascomycota</taxon>
        <taxon>Pezizomycotina</taxon>
        <taxon>Eurotiomycetes</taxon>
        <taxon>Eurotiomycetidae</taxon>
        <taxon>Eurotiales</taxon>
        <taxon>Aspergillaceae</taxon>
        <taxon>Penicillium</taxon>
    </lineage>
</organism>
<dbReference type="SUPFAM" id="SSF56784">
    <property type="entry name" value="HAD-like"/>
    <property type="match status" value="1"/>
</dbReference>
<dbReference type="AlphaFoldDB" id="A0A1V6U2W7"/>
<evidence type="ECO:0000256" key="3">
    <source>
        <dbReference type="ARBA" id="ARBA00022842"/>
    </source>
</evidence>
<dbReference type="PANTHER" id="PTHR46470:SF2">
    <property type="entry name" value="GLYCERALDEHYDE 3-PHOSPHATE PHOSPHATASE"/>
    <property type="match status" value="1"/>
</dbReference>
<dbReference type="InterPro" id="IPR041492">
    <property type="entry name" value="HAD_2"/>
</dbReference>
<dbReference type="InterPro" id="IPR027417">
    <property type="entry name" value="P-loop_NTPase"/>
</dbReference>
<protein>
    <submittedName>
        <fullName evidence="4">Uncharacterized protein</fullName>
    </submittedName>
</protein>
<dbReference type="SUPFAM" id="SSF52540">
    <property type="entry name" value="P-loop containing nucleoside triphosphate hydrolases"/>
    <property type="match status" value="1"/>
</dbReference>
<keyword evidence="3" id="KW-0460">Magnesium</keyword>
<name>A0A1V6U2W7_9EURO</name>
<dbReference type="EMBL" id="MLKD01000001">
    <property type="protein sequence ID" value="OQE32183.1"/>
    <property type="molecule type" value="Genomic_DNA"/>
</dbReference>
<gene>
    <name evidence="4" type="ORF">PENSTE_c001G03656</name>
</gene>
<proteinExistence type="predicted"/>
<dbReference type="InterPro" id="IPR051400">
    <property type="entry name" value="HAD-like_hydrolase"/>
</dbReference>
<dbReference type="Gene3D" id="3.40.50.1000">
    <property type="entry name" value="HAD superfamily/HAD-like"/>
    <property type="match status" value="1"/>
</dbReference>
<dbReference type="InterPro" id="IPR023198">
    <property type="entry name" value="PGP-like_dom2"/>
</dbReference>
<evidence type="ECO:0000313" key="5">
    <source>
        <dbReference type="Proteomes" id="UP000191285"/>
    </source>
</evidence>
<dbReference type="PANTHER" id="PTHR46470">
    <property type="entry name" value="N-ACYLNEURAMINATE-9-PHOSPHATASE"/>
    <property type="match status" value="1"/>
</dbReference>
<accession>A0A1V6U2W7</accession>
<dbReference type="Gene3D" id="1.10.150.240">
    <property type="entry name" value="Putative phosphatase, domain 2"/>
    <property type="match status" value="1"/>
</dbReference>
<dbReference type="OrthoDB" id="1694274at2759"/>
<dbReference type="GO" id="GO:0046872">
    <property type="term" value="F:metal ion binding"/>
    <property type="evidence" value="ECO:0007669"/>
    <property type="project" value="UniProtKB-KW"/>
</dbReference>
<dbReference type="SFLD" id="SFLDG01129">
    <property type="entry name" value="C1.5:_HAD__Beta-PGM__Phosphata"/>
    <property type="match status" value="1"/>
</dbReference>
<sequence>MADGDQKQQLQIRVLVACPRSGSTIFMRIFHELPRCAVTSRLILPGNHHESGDKGLSRVKPDYSIYLDPESKSVYQQAATEGYATLISKEELVHVTKNEYDFAIFPSKAAYEMTRPAFLVRDPVRVYDSWKKMGWRDLDNFIISYRSLFDMMKASPTPYVVIYEQLVHDARATVAELTEYWGIQFDDCCLEFKQPFGDYIFKDDRDRSLYQDAVPDGQFSRIKSHTRVEEFRRHGLLSILELEQIEAEVGNLYLEAWGPRIDSVVALLAKKTWFGFDLDDTLHEFRKASAHAARSVFEAIQVMYPESDKQVDDLNATYREILRTKTANAFTDGRSSEDYRRERFSLLLEAHEYESSPEILKQLLVVYQTSLREALTLKAGAFNLLQKLKALGKNVMIVTEGPQDGQEWTVAELGLKPFIDILITTNEVGKSKVDGLFSAVLANHNIVPEDLIYIGDNPQRDILPAQAAGIDTVLYDENSNCLFSDPQNLRLNSLPKLEYLVGDWNVLGQLMR</sequence>
<evidence type="ECO:0000313" key="4">
    <source>
        <dbReference type="EMBL" id="OQE32183.1"/>
    </source>
</evidence>
<dbReference type="InterPro" id="IPR023214">
    <property type="entry name" value="HAD_sf"/>
</dbReference>
<keyword evidence="1" id="KW-0479">Metal-binding</keyword>
<dbReference type="SFLD" id="SFLDS00003">
    <property type="entry name" value="Haloacid_Dehalogenase"/>
    <property type="match status" value="1"/>
</dbReference>
<keyword evidence="5" id="KW-1185">Reference proteome</keyword>